<accession>A0A1L9QP15</accession>
<protein>
    <submittedName>
        <fullName evidence="2">Glycosyl transferase</fullName>
    </submittedName>
</protein>
<feature type="domain" description="Glycosyltransferase 2-like" evidence="1">
    <location>
        <begin position="6"/>
        <end position="128"/>
    </location>
</feature>
<dbReference type="SUPFAM" id="SSF53448">
    <property type="entry name" value="Nucleotide-diphospho-sugar transferases"/>
    <property type="match status" value="1"/>
</dbReference>
<keyword evidence="3" id="KW-1185">Reference proteome</keyword>
<dbReference type="Pfam" id="PF00535">
    <property type="entry name" value="Glycos_transf_2"/>
    <property type="match status" value="1"/>
</dbReference>
<sequence>MSVQFTVAIPTYNGANRFPEVLDKLRQQTGIDSLTWEIILVDNNSTDKTKQVFQEYQNNWDLDIPLRYVFEPQQGLAFARQCAFQVAQGEWVGFLDDDNLPYPNWLISAYQFGQVHPKAGALGSQVHGLFESPPSEELKPLLPYLALVERGSKPRLYSPRNNLLPPGAGIVIRKQAWLESVPEKLTLSGRINGKFISGEDLELLSYIQNKGWDIWYNPAMELDHKIPPWRLERDYLIQMFRGIGLSRYVTRTLKAKDWQRLLIYPLYMINDTRKLLMLLLRYRDRVQSDIVATCQLEILLNSLRSPFYLWMQGYFNKTIDRSKV</sequence>
<dbReference type="EMBL" id="MLAW01000031">
    <property type="protein sequence ID" value="OJJ24411.1"/>
    <property type="molecule type" value="Genomic_DNA"/>
</dbReference>
<name>A0A1L9QP15_9CYAN</name>
<dbReference type="STRING" id="1925591.BI308_16505"/>
<dbReference type="Proteomes" id="UP000183940">
    <property type="component" value="Unassembled WGS sequence"/>
</dbReference>
<evidence type="ECO:0000313" key="2">
    <source>
        <dbReference type="EMBL" id="OJJ24411.1"/>
    </source>
</evidence>
<dbReference type="InterPro" id="IPR029044">
    <property type="entry name" value="Nucleotide-diphossugar_trans"/>
</dbReference>
<dbReference type="InterPro" id="IPR001173">
    <property type="entry name" value="Glyco_trans_2-like"/>
</dbReference>
<dbReference type="Gene3D" id="3.90.550.10">
    <property type="entry name" value="Spore Coat Polysaccharide Biosynthesis Protein SpsA, Chain A"/>
    <property type="match status" value="1"/>
</dbReference>
<reference evidence="2" key="1">
    <citation type="submission" date="2016-10" db="EMBL/GenBank/DDBJ databases">
        <title>CRISPR-Cas defence system in Roseofilum reptotaenium: evidence of a bacteriophage-cyanobacterium arms race in the coral black band disease.</title>
        <authorList>
            <person name="Buerger P."/>
            <person name="Wood-Charlson E.M."/>
            <person name="Weynberg K.D."/>
            <person name="Willis B."/>
            <person name="Van Oppen M.J."/>
        </authorList>
    </citation>
    <scope>NUCLEOTIDE SEQUENCE [LARGE SCALE GENOMIC DNA]</scope>
    <source>
        <strain evidence="2">AO1-A</strain>
    </source>
</reference>
<dbReference type="PANTHER" id="PTHR22916">
    <property type="entry name" value="GLYCOSYLTRANSFERASE"/>
    <property type="match status" value="1"/>
</dbReference>
<gene>
    <name evidence="2" type="ORF">BI308_16505</name>
</gene>
<evidence type="ECO:0000313" key="3">
    <source>
        <dbReference type="Proteomes" id="UP000183940"/>
    </source>
</evidence>
<proteinExistence type="predicted"/>
<dbReference type="GO" id="GO:0016740">
    <property type="term" value="F:transferase activity"/>
    <property type="evidence" value="ECO:0007669"/>
    <property type="project" value="UniProtKB-KW"/>
</dbReference>
<comment type="caution">
    <text evidence="2">The sequence shown here is derived from an EMBL/GenBank/DDBJ whole genome shotgun (WGS) entry which is preliminary data.</text>
</comment>
<dbReference type="NCBIfam" id="NF038302">
    <property type="entry name" value="EPS_HpsE"/>
    <property type="match status" value="1"/>
</dbReference>
<organism evidence="2 3">
    <name type="scientific">Roseofilum reptotaenium AO1-A</name>
    <dbReference type="NCBI Taxonomy" id="1925591"/>
    <lineage>
        <taxon>Bacteria</taxon>
        <taxon>Bacillati</taxon>
        <taxon>Cyanobacteriota</taxon>
        <taxon>Cyanophyceae</taxon>
        <taxon>Desertifilales</taxon>
        <taxon>Desertifilaceae</taxon>
        <taxon>Roseofilum</taxon>
    </lineage>
</organism>
<keyword evidence="2" id="KW-0808">Transferase</keyword>
<evidence type="ECO:0000259" key="1">
    <source>
        <dbReference type="Pfam" id="PF00535"/>
    </source>
</evidence>
<dbReference type="CDD" id="cd00761">
    <property type="entry name" value="Glyco_tranf_GTA_type"/>
    <property type="match status" value="1"/>
</dbReference>
<dbReference type="AlphaFoldDB" id="A0A1L9QP15"/>